<comment type="similarity">
    <text evidence="1">Belongs to the beta type-B retroviral polymerase family. HERV class-II K(HML-2) pol subfamily.</text>
</comment>
<dbReference type="GO" id="GO:0004523">
    <property type="term" value="F:RNA-DNA hybrid ribonuclease activity"/>
    <property type="evidence" value="ECO:0007669"/>
    <property type="project" value="UniProtKB-EC"/>
</dbReference>
<dbReference type="Gene3D" id="3.10.20.370">
    <property type="match status" value="1"/>
</dbReference>
<protein>
    <recommendedName>
        <fullName evidence="2">ribonuclease H</fullName>
        <ecNumber evidence="2">3.1.26.4</ecNumber>
    </recommendedName>
</protein>
<feature type="domain" description="Reverse transcriptase" evidence="3">
    <location>
        <begin position="1"/>
        <end position="70"/>
    </location>
</feature>
<dbReference type="STRING" id="37003.ENSKMAP00000014401"/>
<dbReference type="Pfam" id="PF17919">
    <property type="entry name" value="RT_RNaseH_2"/>
    <property type="match status" value="1"/>
</dbReference>
<dbReference type="GeneTree" id="ENSGT01100000263500"/>
<dbReference type="AlphaFoldDB" id="A0A3Q3ADS7"/>
<organism evidence="4 5">
    <name type="scientific">Kryptolebias marmoratus</name>
    <name type="common">Mangrove killifish</name>
    <name type="synonym">Rivulus marmoratus</name>
    <dbReference type="NCBI Taxonomy" id="37003"/>
    <lineage>
        <taxon>Eukaryota</taxon>
        <taxon>Metazoa</taxon>
        <taxon>Chordata</taxon>
        <taxon>Craniata</taxon>
        <taxon>Vertebrata</taxon>
        <taxon>Euteleostomi</taxon>
        <taxon>Actinopterygii</taxon>
        <taxon>Neopterygii</taxon>
        <taxon>Teleostei</taxon>
        <taxon>Neoteleostei</taxon>
        <taxon>Acanthomorphata</taxon>
        <taxon>Ovalentaria</taxon>
        <taxon>Atherinomorphae</taxon>
        <taxon>Cyprinodontiformes</taxon>
        <taxon>Rivulidae</taxon>
        <taxon>Kryptolebias</taxon>
    </lineage>
</organism>
<evidence type="ECO:0000256" key="2">
    <source>
        <dbReference type="ARBA" id="ARBA00012180"/>
    </source>
</evidence>
<dbReference type="CDD" id="cd09274">
    <property type="entry name" value="RNase_HI_RT_Ty3"/>
    <property type="match status" value="1"/>
</dbReference>
<accession>A0A3Q3ADS7</accession>
<dbReference type="EC" id="3.1.26.4" evidence="2"/>
<dbReference type="FunFam" id="3.10.20.370:FF:000001">
    <property type="entry name" value="Retrovirus-related Pol polyprotein from transposon 17.6-like protein"/>
    <property type="match status" value="1"/>
</dbReference>
<dbReference type="Ensembl" id="ENSKMAT00000014613.1">
    <property type="protein sequence ID" value="ENSKMAP00000014401.1"/>
    <property type="gene ID" value="ENSKMAG00000010799.1"/>
</dbReference>
<keyword evidence="5" id="KW-1185">Reference proteome</keyword>
<dbReference type="Proteomes" id="UP000264800">
    <property type="component" value="Unplaced"/>
</dbReference>
<name>A0A3Q3ADS7_KRYMA</name>
<dbReference type="InterPro" id="IPR041577">
    <property type="entry name" value="RT_RNaseH_2"/>
</dbReference>
<dbReference type="SUPFAM" id="SSF56672">
    <property type="entry name" value="DNA/RNA polymerases"/>
    <property type="match status" value="1"/>
</dbReference>
<dbReference type="Gene3D" id="3.30.70.270">
    <property type="match status" value="2"/>
</dbReference>
<dbReference type="OMA" id="GARFRIC"/>
<sequence length="357" mass="40423">MRLMMNIFGDQNFSTLLCYLDDLLVYAPDEAEALKRLEIVFSRLHAHGLKLAPKKCQLFRRSVKFLGHVVGENGVSTDPDKIQAVVAMTESDLMMEDGVTPSQKKIKSFLGVVMYYQQFISDCSRIAKPLFTLTAAPKGRKVNGRGAAAFKKLHPNDWKEEHRCAFEELKNALLETVMLAHPDFSRPFILSTDASQDGLGAVLSQVQEGESKARPIAFASKALTRAQSNYPAHRLEFLALKWAVCDKFSHWLKGHTFTVWTDNNPLTYILTKPKLDACEQRWVAKLAPYNFSIKYIPGCKNIVADALSRRPFAQGRVCQRILNESYDDLVEESQQVQETMIQETFRIGVNHQNIQHA</sequence>
<evidence type="ECO:0000256" key="1">
    <source>
        <dbReference type="ARBA" id="ARBA00010879"/>
    </source>
</evidence>
<dbReference type="Pfam" id="PF00078">
    <property type="entry name" value="RVT_1"/>
    <property type="match status" value="1"/>
</dbReference>
<reference evidence="4" key="2">
    <citation type="submission" date="2025-09" db="UniProtKB">
        <authorList>
            <consortium name="Ensembl"/>
        </authorList>
    </citation>
    <scope>IDENTIFICATION</scope>
</reference>
<evidence type="ECO:0000313" key="4">
    <source>
        <dbReference type="Ensembl" id="ENSKMAP00000014401.1"/>
    </source>
</evidence>
<reference evidence="4" key="1">
    <citation type="submission" date="2025-08" db="UniProtKB">
        <authorList>
            <consortium name="Ensembl"/>
        </authorList>
    </citation>
    <scope>IDENTIFICATION</scope>
</reference>
<evidence type="ECO:0000313" key="5">
    <source>
        <dbReference type="Proteomes" id="UP000264800"/>
    </source>
</evidence>
<dbReference type="InterPro" id="IPR043502">
    <property type="entry name" value="DNA/RNA_pol_sf"/>
</dbReference>
<proteinExistence type="inferred from homology"/>
<dbReference type="InterPro" id="IPR000477">
    <property type="entry name" value="RT_dom"/>
</dbReference>
<dbReference type="InterPro" id="IPR043128">
    <property type="entry name" value="Rev_trsase/Diguanyl_cyclase"/>
</dbReference>
<dbReference type="PANTHER" id="PTHR34072">
    <property type="entry name" value="ENZYMATIC POLYPROTEIN-RELATED"/>
    <property type="match status" value="1"/>
</dbReference>
<dbReference type="PANTHER" id="PTHR34072:SF52">
    <property type="entry name" value="RIBONUCLEASE H"/>
    <property type="match status" value="1"/>
</dbReference>
<dbReference type="PROSITE" id="PS50878">
    <property type="entry name" value="RT_POL"/>
    <property type="match status" value="1"/>
</dbReference>
<evidence type="ECO:0000259" key="3">
    <source>
        <dbReference type="PROSITE" id="PS50878"/>
    </source>
</evidence>